<accession>A0A0C3B272</accession>
<gene>
    <name evidence="2" type="ORF">PILCRDRAFT_82891</name>
</gene>
<name>A0A0C3B272_PILCF</name>
<dbReference type="Proteomes" id="UP000054166">
    <property type="component" value="Unassembled WGS sequence"/>
</dbReference>
<proteinExistence type="predicted"/>
<dbReference type="OrthoDB" id="2953545at2759"/>
<dbReference type="EMBL" id="KN833350">
    <property type="protein sequence ID" value="KIM71347.1"/>
    <property type="molecule type" value="Genomic_DNA"/>
</dbReference>
<evidence type="ECO:0000313" key="2">
    <source>
        <dbReference type="EMBL" id="KIM71347.1"/>
    </source>
</evidence>
<protein>
    <submittedName>
        <fullName evidence="2">Uncharacterized protein</fullName>
    </submittedName>
</protein>
<dbReference type="HOGENOM" id="CLU_1375165_0_0_1"/>
<evidence type="ECO:0000256" key="1">
    <source>
        <dbReference type="SAM" id="MobiDB-lite"/>
    </source>
</evidence>
<sequence length="199" mass="22128">ARRRPIVGCHILHFLREVEDPKQCVQSIGENPCGFCGQDGCFTQLKAKKHGGLSIVSNCPYHYAGMNYKAAAQFAKSSPCTNIPIHCPLCPSAISGDPQTIWKYNAVYHLISEYSNGNIPPSIPGQLLVQIFMAKEEENALGIHERVTNSWRERNNIPDSDGFQELVQNMQKRDRSDTVSTSFSDSHDPKRSKLGGIPE</sequence>
<dbReference type="InParanoid" id="A0A0C3B272"/>
<evidence type="ECO:0000313" key="3">
    <source>
        <dbReference type="Proteomes" id="UP000054166"/>
    </source>
</evidence>
<feature type="region of interest" description="Disordered" evidence="1">
    <location>
        <begin position="170"/>
        <end position="199"/>
    </location>
</feature>
<feature type="non-terminal residue" evidence="2">
    <location>
        <position position="1"/>
    </location>
</feature>
<keyword evidence="3" id="KW-1185">Reference proteome</keyword>
<reference evidence="3" key="2">
    <citation type="submission" date="2015-01" db="EMBL/GenBank/DDBJ databases">
        <title>Evolutionary Origins and Diversification of the Mycorrhizal Mutualists.</title>
        <authorList>
            <consortium name="DOE Joint Genome Institute"/>
            <consortium name="Mycorrhizal Genomics Consortium"/>
            <person name="Kohler A."/>
            <person name="Kuo A."/>
            <person name="Nagy L.G."/>
            <person name="Floudas D."/>
            <person name="Copeland A."/>
            <person name="Barry K.W."/>
            <person name="Cichocki N."/>
            <person name="Veneault-Fourrey C."/>
            <person name="LaButti K."/>
            <person name="Lindquist E.A."/>
            <person name="Lipzen A."/>
            <person name="Lundell T."/>
            <person name="Morin E."/>
            <person name="Murat C."/>
            <person name="Riley R."/>
            <person name="Ohm R."/>
            <person name="Sun H."/>
            <person name="Tunlid A."/>
            <person name="Henrissat B."/>
            <person name="Grigoriev I.V."/>
            <person name="Hibbett D.S."/>
            <person name="Martin F."/>
        </authorList>
    </citation>
    <scope>NUCLEOTIDE SEQUENCE [LARGE SCALE GENOMIC DNA]</scope>
    <source>
        <strain evidence="3">F 1598</strain>
    </source>
</reference>
<dbReference type="AlphaFoldDB" id="A0A0C3B272"/>
<dbReference type="STRING" id="765440.A0A0C3B272"/>
<organism evidence="2 3">
    <name type="scientific">Piloderma croceum (strain F 1598)</name>
    <dbReference type="NCBI Taxonomy" id="765440"/>
    <lineage>
        <taxon>Eukaryota</taxon>
        <taxon>Fungi</taxon>
        <taxon>Dikarya</taxon>
        <taxon>Basidiomycota</taxon>
        <taxon>Agaricomycotina</taxon>
        <taxon>Agaricomycetes</taxon>
        <taxon>Agaricomycetidae</taxon>
        <taxon>Atheliales</taxon>
        <taxon>Atheliaceae</taxon>
        <taxon>Piloderma</taxon>
    </lineage>
</organism>
<reference evidence="2 3" key="1">
    <citation type="submission" date="2014-04" db="EMBL/GenBank/DDBJ databases">
        <authorList>
            <consortium name="DOE Joint Genome Institute"/>
            <person name="Kuo A."/>
            <person name="Tarkka M."/>
            <person name="Buscot F."/>
            <person name="Kohler A."/>
            <person name="Nagy L.G."/>
            <person name="Floudas D."/>
            <person name="Copeland A."/>
            <person name="Barry K.W."/>
            <person name="Cichocki N."/>
            <person name="Veneault-Fourrey C."/>
            <person name="LaButti K."/>
            <person name="Lindquist E.A."/>
            <person name="Lipzen A."/>
            <person name="Lundell T."/>
            <person name="Morin E."/>
            <person name="Murat C."/>
            <person name="Sun H."/>
            <person name="Tunlid A."/>
            <person name="Henrissat B."/>
            <person name="Grigoriev I.V."/>
            <person name="Hibbett D.S."/>
            <person name="Martin F."/>
            <person name="Nordberg H.P."/>
            <person name="Cantor M.N."/>
            <person name="Hua S.X."/>
        </authorList>
    </citation>
    <scope>NUCLEOTIDE SEQUENCE [LARGE SCALE GENOMIC DNA]</scope>
    <source>
        <strain evidence="2 3">F 1598</strain>
    </source>
</reference>